<protein>
    <submittedName>
        <fullName evidence="1">Uncharacterized protein</fullName>
    </submittedName>
</protein>
<dbReference type="AlphaFoldDB" id="A0A5J5CDA8"/>
<gene>
    <name evidence="1" type="ORF">FQN60_006875</name>
</gene>
<dbReference type="EMBL" id="VOFY01000024">
    <property type="protein sequence ID" value="KAA8579782.1"/>
    <property type="molecule type" value="Genomic_DNA"/>
</dbReference>
<organism evidence="1 2">
    <name type="scientific">Etheostoma spectabile</name>
    <name type="common">orangethroat darter</name>
    <dbReference type="NCBI Taxonomy" id="54343"/>
    <lineage>
        <taxon>Eukaryota</taxon>
        <taxon>Metazoa</taxon>
        <taxon>Chordata</taxon>
        <taxon>Craniata</taxon>
        <taxon>Vertebrata</taxon>
        <taxon>Euteleostomi</taxon>
        <taxon>Actinopterygii</taxon>
        <taxon>Neopterygii</taxon>
        <taxon>Teleostei</taxon>
        <taxon>Neoteleostei</taxon>
        <taxon>Acanthomorphata</taxon>
        <taxon>Eupercaria</taxon>
        <taxon>Perciformes</taxon>
        <taxon>Percoidei</taxon>
        <taxon>Percidae</taxon>
        <taxon>Etheostomatinae</taxon>
        <taxon>Etheostoma</taxon>
    </lineage>
</organism>
<keyword evidence="2" id="KW-1185">Reference proteome</keyword>
<sequence length="117" mass="12577">MTFPMEHMGRPVETFGSVFLRTLPARSKHVALKVTSAEMSTSDGSFGVKIKGNVQLTVCRLTKSTTDCTLIGTSAECLCCKTIAELNSTSVSSSNAAPLSLRVCPYACSGFFESFFF</sequence>
<comment type="caution">
    <text evidence="1">The sequence shown here is derived from an EMBL/GenBank/DDBJ whole genome shotgun (WGS) entry which is preliminary data.</text>
</comment>
<proteinExistence type="predicted"/>
<evidence type="ECO:0000313" key="2">
    <source>
        <dbReference type="Proteomes" id="UP000327493"/>
    </source>
</evidence>
<accession>A0A5J5CDA8</accession>
<dbReference type="Proteomes" id="UP000327493">
    <property type="component" value="Chromosome 24"/>
</dbReference>
<reference evidence="1 2" key="1">
    <citation type="submission" date="2019-08" db="EMBL/GenBank/DDBJ databases">
        <title>A chromosome-level genome assembly, high-density linkage maps, and genome scans reveal the genomic architecture of hybrid incompatibilities underlying speciation via character displacement in darters (Percidae: Etheostominae).</title>
        <authorList>
            <person name="Moran R.L."/>
            <person name="Catchen J.M."/>
            <person name="Fuller R.C."/>
        </authorList>
    </citation>
    <scope>NUCLEOTIDE SEQUENCE [LARGE SCALE GENOMIC DNA]</scope>
    <source>
        <strain evidence="1">EspeVRDwgs_2016</strain>
        <tissue evidence="1">Muscle</tissue>
    </source>
</reference>
<name>A0A5J5CDA8_9PERO</name>
<evidence type="ECO:0000313" key="1">
    <source>
        <dbReference type="EMBL" id="KAA8579782.1"/>
    </source>
</evidence>